<dbReference type="OrthoDB" id="5984008at2759"/>
<evidence type="ECO:0000256" key="9">
    <source>
        <dbReference type="ARBA" id="ARBA00023286"/>
    </source>
</evidence>
<keyword evidence="9" id="KW-1071">Ligand-gated ion channel</keyword>
<keyword evidence="5" id="KW-0406">Ion transport</keyword>
<keyword evidence="4" id="KW-1133">Transmembrane helix</keyword>
<dbReference type="STRING" id="307972.A0A2G8KWJ4"/>
<comment type="subcellular location">
    <subcellularLocation>
        <location evidence="1">Membrane</location>
        <topology evidence="1">Multi-pass membrane protein</topology>
    </subcellularLocation>
</comment>
<evidence type="ECO:0000256" key="10">
    <source>
        <dbReference type="ARBA" id="ARBA00023303"/>
    </source>
</evidence>
<organism evidence="12 13">
    <name type="scientific">Stichopus japonicus</name>
    <name type="common">Sea cucumber</name>
    <dbReference type="NCBI Taxonomy" id="307972"/>
    <lineage>
        <taxon>Eukaryota</taxon>
        <taxon>Metazoa</taxon>
        <taxon>Echinodermata</taxon>
        <taxon>Eleutherozoa</taxon>
        <taxon>Echinozoa</taxon>
        <taxon>Holothuroidea</taxon>
        <taxon>Aspidochirotacea</taxon>
        <taxon>Aspidochirotida</taxon>
        <taxon>Stichopodidae</taxon>
        <taxon>Apostichopus</taxon>
    </lineage>
</organism>
<evidence type="ECO:0000256" key="7">
    <source>
        <dbReference type="ARBA" id="ARBA00023170"/>
    </source>
</evidence>
<sequence length="233" mass="25846">MDLRRYSEGGAELAVFHLIDKSDEYSLDIVNTWRGNATIEVIGNGTEYQLAGMSTDAALSYDAIHAVSRALWALNVSRDVTAESLSCDNVRRRSVNGVSLYDSIKNVNFDGLTGRVNFTNGMRSVPHLHVSSITEGGLTKRGSWNTSSGIFLKPLARDEILNFNRTLRITTVLENPYVMRRHSEGGTPLTGNDQYEGYCIDLMRNIAKIVNFDYEIHLVADGDYGSEDPETGE</sequence>
<evidence type="ECO:0000256" key="2">
    <source>
        <dbReference type="ARBA" id="ARBA00022448"/>
    </source>
</evidence>
<evidence type="ECO:0000256" key="4">
    <source>
        <dbReference type="ARBA" id="ARBA00022989"/>
    </source>
</evidence>
<dbReference type="Pfam" id="PF01094">
    <property type="entry name" value="ANF_receptor"/>
    <property type="match status" value="1"/>
</dbReference>
<keyword evidence="2" id="KW-0813">Transport</keyword>
<keyword evidence="13" id="KW-1185">Reference proteome</keyword>
<dbReference type="InterPro" id="IPR028082">
    <property type="entry name" value="Peripla_BP_I"/>
</dbReference>
<dbReference type="InterPro" id="IPR001828">
    <property type="entry name" value="ANF_lig-bd_rcpt"/>
</dbReference>
<dbReference type="SUPFAM" id="SSF53850">
    <property type="entry name" value="Periplasmic binding protein-like II"/>
    <property type="match status" value="1"/>
</dbReference>
<keyword evidence="8" id="KW-0325">Glycoprotein</keyword>
<dbReference type="InterPro" id="IPR015683">
    <property type="entry name" value="Ionotropic_Glu_rcpt"/>
</dbReference>
<keyword evidence="6" id="KW-0472">Membrane</keyword>
<dbReference type="AlphaFoldDB" id="A0A2G8KWJ4"/>
<evidence type="ECO:0000256" key="3">
    <source>
        <dbReference type="ARBA" id="ARBA00022692"/>
    </source>
</evidence>
<evidence type="ECO:0000256" key="1">
    <source>
        <dbReference type="ARBA" id="ARBA00004141"/>
    </source>
</evidence>
<dbReference type="Gene3D" id="3.40.50.2300">
    <property type="match status" value="1"/>
</dbReference>
<accession>A0A2G8KWJ4</accession>
<keyword evidence="10" id="KW-0407">Ion channel</keyword>
<dbReference type="GO" id="GO:0015276">
    <property type="term" value="F:ligand-gated monoatomic ion channel activity"/>
    <property type="evidence" value="ECO:0007669"/>
    <property type="project" value="InterPro"/>
</dbReference>
<dbReference type="Pfam" id="PF10613">
    <property type="entry name" value="Lig_chan-Glu_bd"/>
    <property type="match status" value="1"/>
</dbReference>
<evidence type="ECO:0000313" key="13">
    <source>
        <dbReference type="Proteomes" id="UP000230750"/>
    </source>
</evidence>
<dbReference type="Gene3D" id="3.40.190.10">
    <property type="entry name" value="Periplasmic binding protein-like II"/>
    <property type="match status" value="1"/>
</dbReference>
<comment type="caution">
    <text evidence="12">The sequence shown here is derived from an EMBL/GenBank/DDBJ whole genome shotgun (WGS) entry which is preliminary data.</text>
</comment>
<dbReference type="SUPFAM" id="SSF53822">
    <property type="entry name" value="Periplasmic binding protein-like I"/>
    <property type="match status" value="1"/>
</dbReference>
<evidence type="ECO:0000256" key="8">
    <source>
        <dbReference type="ARBA" id="ARBA00023180"/>
    </source>
</evidence>
<keyword evidence="3" id="KW-0812">Transmembrane</keyword>
<keyword evidence="7 12" id="KW-0675">Receptor</keyword>
<protein>
    <submittedName>
        <fullName evidence="12">Putative glutamate receptor ionotropic, kainate 2</fullName>
    </submittedName>
</protein>
<feature type="domain" description="Ionotropic glutamate receptor L-glutamate and glycine-binding" evidence="11">
    <location>
        <begin position="176"/>
        <end position="233"/>
    </location>
</feature>
<dbReference type="GO" id="GO:0016020">
    <property type="term" value="C:membrane"/>
    <property type="evidence" value="ECO:0007669"/>
    <property type="project" value="UniProtKB-SubCell"/>
</dbReference>
<evidence type="ECO:0000256" key="6">
    <source>
        <dbReference type="ARBA" id="ARBA00023136"/>
    </source>
</evidence>
<evidence type="ECO:0000256" key="5">
    <source>
        <dbReference type="ARBA" id="ARBA00023065"/>
    </source>
</evidence>
<name>A0A2G8KWJ4_STIJA</name>
<dbReference type="Proteomes" id="UP000230750">
    <property type="component" value="Unassembled WGS sequence"/>
</dbReference>
<dbReference type="FunFam" id="3.40.190.10:FF:000210">
    <property type="entry name" value="Glutamate receptor ionotropic, kainate 1"/>
    <property type="match status" value="1"/>
</dbReference>
<evidence type="ECO:0000259" key="11">
    <source>
        <dbReference type="SMART" id="SM00918"/>
    </source>
</evidence>
<evidence type="ECO:0000313" key="12">
    <source>
        <dbReference type="EMBL" id="PIK52280.1"/>
    </source>
</evidence>
<gene>
    <name evidence="12" type="ORF">BSL78_10839</name>
</gene>
<reference evidence="12 13" key="1">
    <citation type="journal article" date="2017" name="PLoS Biol.">
        <title>The sea cucumber genome provides insights into morphological evolution and visceral regeneration.</title>
        <authorList>
            <person name="Zhang X."/>
            <person name="Sun L."/>
            <person name="Yuan J."/>
            <person name="Sun Y."/>
            <person name="Gao Y."/>
            <person name="Zhang L."/>
            <person name="Li S."/>
            <person name="Dai H."/>
            <person name="Hamel J.F."/>
            <person name="Liu C."/>
            <person name="Yu Y."/>
            <person name="Liu S."/>
            <person name="Lin W."/>
            <person name="Guo K."/>
            <person name="Jin S."/>
            <person name="Xu P."/>
            <person name="Storey K.B."/>
            <person name="Huan P."/>
            <person name="Zhang T."/>
            <person name="Zhou Y."/>
            <person name="Zhang J."/>
            <person name="Lin C."/>
            <person name="Li X."/>
            <person name="Xing L."/>
            <person name="Huo D."/>
            <person name="Sun M."/>
            <person name="Wang L."/>
            <person name="Mercier A."/>
            <person name="Li F."/>
            <person name="Yang H."/>
            <person name="Xiang J."/>
        </authorList>
    </citation>
    <scope>NUCLEOTIDE SEQUENCE [LARGE SCALE GENOMIC DNA]</scope>
    <source>
        <strain evidence="12">Shaxun</strain>
        <tissue evidence="12">Muscle</tissue>
    </source>
</reference>
<dbReference type="EMBL" id="MRZV01000336">
    <property type="protein sequence ID" value="PIK52280.1"/>
    <property type="molecule type" value="Genomic_DNA"/>
</dbReference>
<dbReference type="SMART" id="SM00918">
    <property type="entry name" value="Lig_chan-Glu_bd"/>
    <property type="match status" value="1"/>
</dbReference>
<dbReference type="PANTHER" id="PTHR18966">
    <property type="entry name" value="IONOTROPIC GLUTAMATE RECEPTOR"/>
    <property type="match status" value="1"/>
</dbReference>
<proteinExistence type="predicted"/>
<dbReference type="InterPro" id="IPR019594">
    <property type="entry name" value="Glu/Gly-bd"/>
</dbReference>